<keyword evidence="1" id="KW-1185">Reference proteome</keyword>
<proteinExistence type="predicted"/>
<protein>
    <submittedName>
        <fullName evidence="2">Fibroblast growth factor</fullName>
    </submittedName>
</protein>
<evidence type="ECO:0000313" key="1">
    <source>
        <dbReference type="Proteomes" id="UP000036681"/>
    </source>
</evidence>
<sequence>MVLLHRQLSYGKEIRHVMCNDHVPCTLLIDHRGIFIAIEIASCSSTDNFMDRRSCQIRYKQFFGYLGSYSLYSLDSFKQRPDPRGDALTFESDRAKGCPVLHKRESGTSTDRTGHENALFKVRLCV</sequence>
<dbReference type="Proteomes" id="UP000036681">
    <property type="component" value="Unplaced"/>
</dbReference>
<name>A0A0M3HQI5_ASCLU</name>
<accession>A0A0M3HQI5</accession>
<evidence type="ECO:0000313" key="2">
    <source>
        <dbReference type="WBParaSite" id="ALUE_0000437401-mRNA-1"/>
    </source>
</evidence>
<dbReference type="AlphaFoldDB" id="A0A0M3HQI5"/>
<reference evidence="2" key="1">
    <citation type="submission" date="2017-02" db="UniProtKB">
        <authorList>
            <consortium name="WormBaseParasite"/>
        </authorList>
    </citation>
    <scope>IDENTIFICATION</scope>
</reference>
<dbReference type="WBParaSite" id="ALUE_0000437401-mRNA-1">
    <property type="protein sequence ID" value="ALUE_0000437401-mRNA-1"/>
    <property type="gene ID" value="ALUE_0000437401"/>
</dbReference>
<organism evidence="1 2">
    <name type="scientific">Ascaris lumbricoides</name>
    <name type="common">Giant roundworm</name>
    <dbReference type="NCBI Taxonomy" id="6252"/>
    <lineage>
        <taxon>Eukaryota</taxon>
        <taxon>Metazoa</taxon>
        <taxon>Ecdysozoa</taxon>
        <taxon>Nematoda</taxon>
        <taxon>Chromadorea</taxon>
        <taxon>Rhabditida</taxon>
        <taxon>Spirurina</taxon>
        <taxon>Ascaridomorpha</taxon>
        <taxon>Ascaridoidea</taxon>
        <taxon>Ascarididae</taxon>
        <taxon>Ascaris</taxon>
    </lineage>
</organism>